<dbReference type="AlphaFoldDB" id="A0A2N7RXB9"/>
<reference evidence="2 3" key="1">
    <citation type="journal article" date="2017" name="Elife">
        <title>Extensive horizontal gene transfer in cheese-associated bacteria.</title>
        <authorList>
            <person name="Bonham K.S."/>
            <person name="Wolfe B.E."/>
            <person name="Dutton R.J."/>
        </authorList>
    </citation>
    <scope>NUCLEOTIDE SEQUENCE [LARGE SCALE GENOMIC DNA]</scope>
    <source>
        <strain evidence="2 3">JB182</strain>
    </source>
</reference>
<feature type="region of interest" description="Disordered" evidence="1">
    <location>
        <begin position="1"/>
        <end position="26"/>
    </location>
</feature>
<feature type="compositionally biased region" description="Polar residues" evidence="1">
    <location>
        <begin position="8"/>
        <end position="26"/>
    </location>
</feature>
<organism evidence="2 3">
    <name type="scientific">Glutamicibacter arilaitensis</name>
    <dbReference type="NCBI Taxonomy" id="256701"/>
    <lineage>
        <taxon>Bacteria</taxon>
        <taxon>Bacillati</taxon>
        <taxon>Actinomycetota</taxon>
        <taxon>Actinomycetes</taxon>
        <taxon>Micrococcales</taxon>
        <taxon>Micrococcaceae</taxon>
        <taxon>Glutamicibacter</taxon>
    </lineage>
</organism>
<feature type="region of interest" description="Disordered" evidence="1">
    <location>
        <begin position="229"/>
        <end position="256"/>
    </location>
</feature>
<comment type="caution">
    <text evidence="2">The sequence shown here is derived from an EMBL/GenBank/DDBJ whole genome shotgun (WGS) entry which is preliminary data.</text>
</comment>
<name>A0A2N7RXB9_9MICC</name>
<evidence type="ECO:0000313" key="3">
    <source>
        <dbReference type="Proteomes" id="UP000235739"/>
    </source>
</evidence>
<evidence type="ECO:0000256" key="1">
    <source>
        <dbReference type="SAM" id="MobiDB-lite"/>
    </source>
</evidence>
<sequence length="478" mass="52456">MSIVAPSRIQSSTSSPETGPQDAIQATTTRHCTRPADGRVAAILAHTAQGHRPFIKAETPEGFTAKGKSQFNAAKEAMATKHAHTPAPLHIKRVSRAQETSPRAIAWAIPTGSKKIDHTAQAWRATRSLEELLCRRADCKRNILAVLWVLLRYTDHDSMTVRITWDTIATKARVSRATVGNALRFLRTHGILGIVASGRSAEYAAKAGQPATNEAPVYVITRPIGLGLRPQDTPDTTAARPTRPTPNRTACGNNLEPLPVGGLTTYEVSSYTRTREKNTHNEPLRGTENLFGHGSAVRTHHSDDRPVELWPAHRTISSRGQGLSAAAEILRRMPDFARFSKKNVLNMFKPFFSNGWTISDIQHALEWRTTPGLHGKEAWGALPQHNHETQSYIDYCRILRAAILHRMNQWRTPTGEIMLSRSQRAAAASNHARAAARAATERRAKLTANRPAHQSAAATGAAQVRAALHAARRAQTGY</sequence>
<protein>
    <recommendedName>
        <fullName evidence="4">Helix-turn-helix domain-containing protein</fullName>
    </recommendedName>
</protein>
<proteinExistence type="predicted"/>
<dbReference type="Proteomes" id="UP000235739">
    <property type="component" value="Unassembled WGS sequence"/>
</dbReference>
<accession>A0A2N7RXB9</accession>
<gene>
    <name evidence="2" type="ORF">CIK84_18800</name>
</gene>
<dbReference type="EMBL" id="PNQX01000006">
    <property type="protein sequence ID" value="PMQ18532.1"/>
    <property type="molecule type" value="Genomic_DNA"/>
</dbReference>
<evidence type="ECO:0000313" key="2">
    <source>
        <dbReference type="EMBL" id="PMQ18532.1"/>
    </source>
</evidence>
<evidence type="ECO:0008006" key="4">
    <source>
        <dbReference type="Google" id="ProtNLM"/>
    </source>
</evidence>
<dbReference type="RefSeq" id="WP_102599342.1">
    <property type="nucleotide sequence ID" value="NZ_PNQX01000006.1"/>
</dbReference>
<feature type="compositionally biased region" description="Low complexity" evidence="1">
    <location>
        <begin position="233"/>
        <end position="250"/>
    </location>
</feature>